<dbReference type="GO" id="GO:0005874">
    <property type="term" value="C:microtubule"/>
    <property type="evidence" value="ECO:0007669"/>
    <property type="project" value="UniProtKB-KW"/>
</dbReference>
<dbReference type="PROSITE" id="PS50021">
    <property type="entry name" value="CH"/>
    <property type="match status" value="1"/>
</dbReference>
<dbReference type="Pfam" id="PF00307">
    <property type="entry name" value="CH"/>
    <property type="match status" value="1"/>
</dbReference>
<keyword evidence="8" id="KW-0131">Cell cycle</keyword>
<dbReference type="EMBL" id="GG662667">
    <property type="protein sequence ID" value="EAR97141.2"/>
    <property type="molecule type" value="Genomic_DNA"/>
</dbReference>
<keyword evidence="4" id="KW-0132">Cell division</keyword>
<proteinExistence type="inferred from homology"/>
<accession>I7M845</accession>
<keyword evidence="12" id="KW-1185">Reference proteome</keyword>
<protein>
    <submittedName>
        <fullName evidence="11">EB1 protein</fullName>
    </submittedName>
</protein>
<dbReference type="InterPro" id="IPR036872">
    <property type="entry name" value="CH_dom_sf"/>
</dbReference>
<gene>
    <name evidence="11" type="ORF">TTHERM_00476790</name>
</gene>
<dbReference type="Gene3D" id="1.10.418.10">
    <property type="entry name" value="Calponin-like domain"/>
    <property type="match status" value="1"/>
</dbReference>
<dbReference type="OrthoDB" id="2119228at2759"/>
<dbReference type="InParanoid" id="I7M845"/>
<keyword evidence="7" id="KW-0206">Cytoskeleton</keyword>
<dbReference type="CDD" id="cd00014">
    <property type="entry name" value="CH_SF"/>
    <property type="match status" value="1"/>
</dbReference>
<evidence type="ECO:0000256" key="9">
    <source>
        <dbReference type="SAM" id="MobiDB-lite"/>
    </source>
</evidence>
<dbReference type="KEGG" id="tet:TTHERM_00476790"/>
<dbReference type="SUPFAM" id="SSF47576">
    <property type="entry name" value="Calponin-homology domain, CH-domain"/>
    <property type="match status" value="1"/>
</dbReference>
<evidence type="ECO:0000256" key="2">
    <source>
        <dbReference type="ARBA" id="ARBA00010729"/>
    </source>
</evidence>
<dbReference type="AlphaFoldDB" id="I7M845"/>
<feature type="compositionally biased region" description="Polar residues" evidence="9">
    <location>
        <begin position="224"/>
        <end position="246"/>
    </location>
</feature>
<keyword evidence="6" id="KW-0498">Mitosis</keyword>
<dbReference type="GeneID" id="7832506"/>
<feature type="compositionally biased region" description="Low complexity" evidence="9">
    <location>
        <begin position="210"/>
        <end position="223"/>
    </location>
</feature>
<evidence type="ECO:0000256" key="1">
    <source>
        <dbReference type="ARBA" id="ARBA00004245"/>
    </source>
</evidence>
<feature type="domain" description="Calponin-homology (CH)" evidence="10">
    <location>
        <begin position="20"/>
        <end position="122"/>
    </location>
</feature>
<dbReference type="FunFam" id="1.10.418.10:FF:000028">
    <property type="entry name" value="RP/EB family microtubule-associated protein"/>
    <property type="match status" value="1"/>
</dbReference>
<dbReference type="InterPro" id="IPR027328">
    <property type="entry name" value="MAPRE"/>
</dbReference>
<dbReference type="RefSeq" id="XP_001017386.2">
    <property type="nucleotide sequence ID" value="XM_001017386.2"/>
</dbReference>
<reference evidence="12" key="1">
    <citation type="journal article" date="2006" name="PLoS Biol.">
        <title>Macronuclear genome sequence of the ciliate Tetrahymena thermophila, a model eukaryote.</title>
        <authorList>
            <person name="Eisen J.A."/>
            <person name="Coyne R.S."/>
            <person name="Wu M."/>
            <person name="Wu D."/>
            <person name="Thiagarajan M."/>
            <person name="Wortman J.R."/>
            <person name="Badger J.H."/>
            <person name="Ren Q."/>
            <person name="Amedeo P."/>
            <person name="Jones K.M."/>
            <person name="Tallon L.J."/>
            <person name="Delcher A.L."/>
            <person name="Salzberg S.L."/>
            <person name="Silva J.C."/>
            <person name="Haas B.J."/>
            <person name="Majoros W.H."/>
            <person name="Farzad M."/>
            <person name="Carlton J.M."/>
            <person name="Smith R.K. Jr."/>
            <person name="Garg J."/>
            <person name="Pearlman R.E."/>
            <person name="Karrer K.M."/>
            <person name="Sun L."/>
            <person name="Manning G."/>
            <person name="Elde N.C."/>
            <person name="Turkewitz A.P."/>
            <person name="Asai D.J."/>
            <person name="Wilkes D.E."/>
            <person name="Wang Y."/>
            <person name="Cai H."/>
            <person name="Collins K."/>
            <person name="Stewart B.A."/>
            <person name="Lee S.R."/>
            <person name="Wilamowska K."/>
            <person name="Weinberg Z."/>
            <person name="Ruzzo W.L."/>
            <person name="Wloga D."/>
            <person name="Gaertig J."/>
            <person name="Frankel J."/>
            <person name="Tsao C.-C."/>
            <person name="Gorovsky M.A."/>
            <person name="Keeling P.J."/>
            <person name="Waller R.F."/>
            <person name="Patron N.J."/>
            <person name="Cherry J.M."/>
            <person name="Stover N.A."/>
            <person name="Krieger C.J."/>
            <person name="del Toro C."/>
            <person name="Ryder H.F."/>
            <person name="Williamson S.C."/>
            <person name="Barbeau R.A."/>
            <person name="Hamilton E.P."/>
            <person name="Orias E."/>
        </authorList>
    </citation>
    <scope>NUCLEOTIDE SEQUENCE [LARGE SCALE GENOMIC DNA]</scope>
    <source>
        <strain evidence="12">SB210</strain>
    </source>
</reference>
<evidence type="ECO:0000259" key="10">
    <source>
        <dbReference type="PROSITE" id="PS50021"/>
    </source>
</evidence>
<dbReference type="InterPro" id="IPR001715">
    <property type="entry name" value="CH_dom"/>
</dbReference>
<feature type="region of interest" description="Disordered" evidence="9">
    <location>
        <begin position="618"/>
        <end position="638"/>
    </location>
</feature>
<comment type="similarity">
    <text evidence="2">Belongs to the MAPRE family.</text>
</comment>
<evidence type="ECO:0000256" key="3">
    <source>
        <dbReference type="ARBA" id="ARBA00022490"/>
    </source>
</evidence>
<evidence type="ECO:0000313" key="12">
    <source>
        <dbReference type="Proteomes" id="UP000009168"/>
    </source>
</evidence>
<organism evidence="11 12">
    <name type="scientific">Tetrahymena thermophila (strain SB210)</name>
    <dbReference type="NCBI Taxonomy" id="312017"/>
    <lineage>
        <taxon>Eukaryota</taxon>
        <taxon>Sar</taxon>
        <taxon>Alveolata</taxon>
        <taxon>Ciliophora</taxon>
        <taxon>Intramacronucleata</taxon>
        <taxon>Oligohymenophorea</taxon>
        <taxon>Hymenostomatida</taxon>
        <taxon>Tetrahymenina</taxon>
        <taxon>Tetrahymenidae</taxon>
        <taxon>Tetrahymena</taxon>
    </lineage>
</organism>
<dbReference type="GO" id="GO:0008017">
    <property type="term" value="F:microtubule binding"/>
    <property type="evidence" value="ECO:0007669"/>
    <property type="project" value="InterPro"/>
</dbReference>
<dbReference type="STRING" id="312017.I7M845"/>
<dbReference type="eggNOG" id="KOG3000">
    <property type="taxonomic scope" value="Eukaryota"/>
</dbReference>
<evidence type="ECO:0000256" key="4">
    <source>
        <dbReference type="ARBA" id="ARBA00022618"/>
    </source>
</evidence>
<evidence type="ECO:0000256" key="6">
    <source>
        <dbReference type="ARBA" id="ARBA00022776"/>
    </source>
</evidence>
<dbReference type="GO" id="GO:0051301">
    <property type="term" value="P:cell division"/>
    <property type="evidence" value="ECO:0007669"/>
    <property type="project" value="UniProtKB-KW"/>
</dbReference>
<evidence type="ECO:0000256" key="5">
    <source>
        <dbReference type="ARBA" id="ARBA00022701"/>
    </source>
</evidence>
<evidence type="ECO:0000256" key="7">
    <source>
        <dbReference type="ARBA" id="ARBA00023212"/>
    </source>
</evidence>
<dbReference type="Proteomes" id="UP000009168">
    <property type="component" value="Unassembled WGS sequence"/>
</dbReference>
<sequence length="697" mass="79897">MSHTNSASSAKKSSVIGKNFISKNEILAWINDLLKVNMTLIEQLGSGTMYCQLLDVIYPGQVPLSKVKWTAKLEYDFLHNFKILQQTFDKLQVPKMIPVNKLAKAKYQDNLEFAQWMKAYFDINCKEKGRGYDALKRRGNVVPYFGFCKGGVLPKQTLFFRNPNEKLTLDDFSSSSFSSQHEPEFPESESYSSNNNVQGLFKSESTPLKQSSFFSNNSPQSSSCGSAQIKQQSYQMNPPKQSASLNQTSNSFFQRGEQNQSITPKNSFFEAGNSNKEFSQFFGKSEGQKTQDNTCSFFQKEKLQSELNDQNQNKFIANKYGNQGNQNNQGTSIIESSFFSKQRAQNFNSQSNQNNFFNINNEKDFDAASSNNSNKFSCDKSYEKKTPSLSTSNLLSKFQQLTEVSQILLKKNSETSEKSNLDIFQKQSQYEDKSPSNSNLQITKEVKLDFQGDSFFKKDISQNKQQQQFDDQEKPQAETINHQQNCQFEEKNFKDNFFKAEQKNQNNIFNCNENKIVNEKPGQINQSNSFSQQSDSQESNILYRNICSQESASNQECDRNQNGEYQNNTNSNSIQIQQNITEDVSSSFSKLEKNDKINQIQNNLDDLDSQNSYETPICKKQKKNEDNENFSKGSERYNQTTVQINNKEDLDQTLQAENNFVKNSSNKDKILKIFQIIQLCQCDYDSAMNQILNVIQN</sequence>
<name>I7M845_TETTS</name>
<evidence type="ECO:0000256" key="8">
    <source>
        <dbReference type="ARBA" id="ARBA00023306"/>
    </source>
</evidence>
<evidence type="ECO:0000313" key="11">
    <source>
        <dbReference type="EMBL" id="EAR97141.2"/>
    </source>
</evidence>
<feature type="region of interest" description="Disordered" evidence="9">
    <location>
        <begin position="171"/>
        <end position="246"/>
    </location>
</feature>
<keyword evidence="5" id="KW-0493">Microtubule</keyword>
<keyword evidence="3" id="KW-0963">Cytoplasm</keyword>
<comment type="subcellular location">
    <subcellularLocation>
        <location evidence="1">Cytoplasm</location>
        <location evidence="1">Cytoskeleton</location>
    </subcellularLocation>
</comment>
<dbReference type="PANTHER" id="PTHR10623">
    <property type="entry name" value="MICROTUBULE-ASSOCIATED PROTEIN RP/EB FAMILY MEMBER"/>
    <property type="match status" value="1"/>
</dbReference>